<name>A0A5N0V2Y0_9PSEU</name>
<evidence type="ECO:0000313" key="5">
    <source>
        <dbReference type="EMBL" id="KAA9159057.1"/>
    </source>
</evidence>
<dbReference type="InterPro" id="IPR027417">
    <property type="entry name" value="P-loop_NTPase"/>
</dbReference>
<dbReference type="Pfam" id="PF00005">
    <property type="entry name" value="ABC_tran"/>
    <property type="match status" value="1"/>
</dbReference>
<dbReference type="InterPro" id="IPR003439">
    <property type="entry name" value="ABC_transporter-like_ATP-bd"/>
</dbReference>
<dbReference type="PROSITE" id="PS50893">
    <property type="entry name" value="ABC_TRANSPORTER_2"/>
    <property type="match status" value="1"/>
</dbReference>
<evidence type="ECO:0000256" key="3">
    <source>
        <dbReference type="ARBA" id="ARBA00022840"/>
    </source>
</evidence>
<keyword evidence="6" id="KW-1185">Reference proteome</keyword>
<proteinExistence type="predicted"/>
<evidence type="ECO:0000313" key="6">
    <source>
        <dbReference type="Proteomes" id="UP000319769"/>
    </source>
</evidence>
<evidence type="ECO:0000256" key="2">
    <source>
        <dbReference type="ARBA" id="ARBA00022741"/>
    </source>
</evidence>
<keyword evidence="3 5" id="KW-0067">ATP-binding</keyword>
<dbReference type="OrthoDB" id="4533303at2"/>
<organism evidence="5 6">
    <name type="scientific">Amycolatopsis acidicola</name>
    <dbReference type="NCBI Taxonomy" id="2596893"/>
    <lineage>
        <taxon>Bacteria</taxon>
        <taxon>Bacillati</taxon>
        <taxon>Actinomycetota</taxon>
        <taxon>Actinomycetes</taxon>
        <taxon>Pseudonocardiales</taxon>
        <taxon>Pseudonocardiaceae</taxon>
        <taxon>Amycolatopsis</taxon>
    </lineage>
</organism>
<dbReference type="SUPFAM" id="SSF52540">
    <property type="entry name" value="P-loop containing nucleoside triphosphate hydrolases"/>
    <property type="match status" value="1"/>
</dbReference>
<evidence type="ECO:0000259" key="4">
    <source>
        <dbReference type="PROSITE" id="PS50893"/>
    </source>
</evidence>
<keyword evidence="2" id="KW-0547">Nucleotide-binding</keyword>
<sequence length="272" mass="29746">MSTDPARTGKAATMTTSVTSGVKVDFRGVSKVFGDRKKGAPPVEVLKGVDLAVRENEIVCVLGPSGCGKSTLLNCAAGLESYDGSIVINDREVREPLPELAVVFQAPHLLPWRNVRKNTQYGLEMRRTVPKGDWPGRVKDAIRLVGLDHAVDRFPRQLSGGMQQRVNIARALAVGPEVLLMDEPFGALDALTKERMQEELQRIVAGSQLTVVFITHDIGEAIYLGDRIVVMSSNPGQIRLSVEVDAPRPRGIEFKRSSGFQEIYSTLWNALA</sequence>
<dbReference type="Gene3D" id="3.40.50.300">
    <property type="entry name" value="P-loop containing nucleotide triphosphate hydrolases"/>
    <property type="match status" value="1"/>
</dbReference>
<reference evidence="5" key="1">
    <citation type="submission" date="2019-09" db="EMBL/GenBank/DDBJ databases">
        <authorList>
            <person name="Teo W.F.A."/>
            <person name="Duangmal K."/>
        </authorList>
    </citation>
    <scope>NUCLEOTIDE SEQUENCE [LARGE SCALE GENOMIC DNA]</scope>
    <source>
        <strain evidence="5">K81G1</strain>
    </source>
</reference>
<protein>
    <submittedName>
        <fullName evidence="5">ABC transporter ATP-binding protein</fullName>
    </submittedName>
</protein>
<dbReference type="GO" id="GO:0016887">
    <property type="term" value="F:ATP hydrolysis activity"/>
    <property type="evidence" value="ECO:0007669"/>
    <property type="project" value="InterPro"/>
</dbReference>
<dbReference type="PANTHER" id="PTHR42788:SF13">
    <property type="entry name" value="ALIPHATIC SULFONATES IMPORT ATP-BINDING PROTEIN SSUB"/>
    <property type="match status" value="1"/>
</dbReference>
<dbReference type="PANTHER" id="PTHR42788">
    <property type="entry name" value="TAURINE IMPORT ATP-BINDING PROTEIN-RELATED"/>
    <property type="match status" value="1"/>
</dbReference>
<dbReference type="Proteomes" id="UP000319769">
    <property type="component" value="Unassembled WGS sequence"/>
</dbReference>
<gene>
    <name evidence="5" type="ORF">FPZ12_021130</name>
</gene>
<dbReference type="EMBL" id="VMNW02000031">
    <property type="protein sequence ID" value="KAA9159057.1"/>
    <property type="molecule type" value="Genomic_DNA"/>
</dbReference>
<dbReference type="InterPro" id="IPR003593">
    <property type="entry name" value="AAA+_ATPase"/>
</dbReference>
<comment type="caution">
    <text evidence="5">The sequence shown here is derived from an EMBL/GenBank/DDBJ whole genome shotgun (WGS) entry which is preliminary data.</text>
</comment>
<feature type="domain" description="ABC transporter" evidence="4">
    <location>
        <begin position="24"/>
        <end position="258"/>
    </location>
</feature>
<accession>A0A5N0V2Y0</accession>
<evidence type="ECO:0000256" key="1">
    <source>
        <dbReference type="ARBA" id="ARBA00022448"/>
    </source>
</evidence>
<dbReference type="AlphaFoldDB" id="A0A5N0V2Y0"/>
<keyword evidence="1" id="KW-0813">Transport</keyword>
<dbReference type="GO" id="GO:0005524">
    <property type="term" value="F:ATP binding"/>
    <property type="evidence" value="ECO:0007669"/>
    <property type="project" value="UniProtKB-KW"/>
</dbReference>
<dbReference type="PROSITE" id="PS00211">
    <property type="entry name" value="ABC_TRANSPORTER_1"/>
    <property type="match status" value="1"/>
</dbReference>
<dbReference type="InterPro" id="IPR017871">
    <property type="entry name" value="ABC_transporter-like_CS"/>
</dbReference>
<dbReference type="SMART" id="SM00382">
    <property type="entry name" value="AAA"/>
    <property type="match status" value="1"/>
</dbReference>
<dbReference type="InterPro" id="IPR050166">
    <property type="entry name" value="ABC_transporter_ATP-bind"/>
</dbReference>
<dbReference type="CDD" id="cd03293">
    <property type="entry name" value="ABC_NrtD_SsuB_transporters"/>
    <property type="match status" value="1"/>
</dbReference>